<protein>
    <submittedName>
        <fullName evidence="2">Replication protein A</fullName>
    </submittedName>
</protein>
<dbReference type="AlphaFoldDB" id="A0A7H4MYM9"/>
<gene>
    <name evidence="2" type="ORF">NCTC11685_00092</name>
</gene>
<reference evidence="2 3" key="1">
    <citation type="submission" date="2018-06" db="EMBL/GenBank/DDBJ databases">
        <authorList>
            <consortium name="Pathogen Informatics"/>
            <person name="Doyle S."/>
        </authorList>
    </citation>
    <scope>NUCLEOTIDE SEQUENCE [LARGE SCALE GENOMIC DNA]</scope>
    <source>
        <strain evidence="2 3">NCTC11685</strain>
    </source>
</reference>
<dbReference type="Proteomes" id="UP000254863">
    <property type="component" value="Unassembled WGS sequence"/>
</dbReference>
<comment type="caution">
    <text evidence="2">The sequence shown here is derived from an EMBL/GenBank/DDBJ whole genome shotgun (WGS) entry which is preliminary data.</text>
</comment>
<organism evidence="2 3">
    <name type="scientific">Klebsiella michiganensis</name>
    <dbReference type="NCBI Taxonomy" id="1134687"/>
    <lineage>
        <taxon>Bacteria</taxon>
        <taxon>Pseudomonadati</taxon>
        <taxon>Pseudomonadota</taxon>
        <taxon>Gammaproteobacteria</taxon>
        <taxon>Enterobacterales</taxon>
        <taxon>Enterobacteriaceae</taxon>
        <taxon>Klebsiella/Raoultella group</taxon>
        <taxon>Klebsiella</taxon>
    </lineage>
</organism>
<sequence length="327" mass="36681">MPLISIPPVITRLREFRIVKKSSEGAERLDDCCLSFDLKGAPAPSGTRVNNCTGVEKQPDQEEPEQYEIGQMTREQRKRFTESVRNYKPDRQKSPADGFEEMAFALTSGDCTDAERDRAETYMKAAKELRQQESEMPTRVPIVAPPADRIAVLEDYARTIGVELSRGQLALLLHGENLRTDGYIISATINGEIRRRKDTSQDRKIAEIWQHMKSRHNVDSGDIRYDPVGNYADMLKKADPEAWRRLFAGGSEMIFSADIDSGIVDRLKMGKLPTVTLSLSALPKAGDTLRINRMRGERLEGTEDCIIVSAIGYGAEAHCITLELKFS</sequence>
<name>A0A7H4MYM9_9ENTR</name>
<evidence type="ECO:0000256" key="1">
    <source>
        <dbReference type="SAM" id="MobiDB-lite"/>
    </source>
</evidence>
<evidence type="ECO:0000313" key="2">
    <source>
        <dbReference type="EMBL" id="STV71160.1"/>
    </source>
</evidence>
<dbReference type="EMBL" id="UGMS01000001">
    <property type="protein sequence ID" value="STV71160.1"/>
    <property type="molecule type" value="Genomic_DNA"/>
</dbReference>
<feature type="region of interest" description="Disordered" evidence="1">
    <location>
        <begin position="75"/>
        <end position="95"/>
    </location>
</feature>
<accession>A0A7H4MYM9</accession>
<proteinExistence type="predicted"/>
<feature type="compositionally biased region" description="Basic and acidic residues" evidence="1">
    <location>
        <begin position="75"/>
        <end position="94"/>
    </location>
</feature>
<evidence type="ECO:0000313" key="3">
    <source>
        <dbReference type="Proteomes" id="UP000254863"/>
    </source>
</evidence>